<sequence>MSLIETTLGTFKPEPELFYHIDGMPYFTPYHHPLRTLPHIPGLKDDSQFQSITIISLPPTPGVPVNRKILDKVIRTYLHENDVLSPGLMRNIVHRSQNHGTGLVLEDKLGWPFPEITGSYLYRTENGDLKTGLYPVYRLYPDTSKAFLLGCYAVHDGLGGYSMLNKVDGDGNLMIVGVKDIFDVEGLPTKAGSRVFAHLNGRFQKQETAPSLKIHEEAGAVIVGKVKTSHKSALSISLRAAKMNVKKVNISEIVATKVEILGEDEITKAIGASQWKDFGKGIYERYQSRHEGRLPPLGHRVRESSKVAQQEEWDEEKFRRMKEKFGKAGKWFLDLLEWNDVDEASCFPLGSYVPASIGGFPHLVIPVGQVPFHSLSSQRMEMQTICASLVGPPGTDLSIIGVLLRLKEEGVIKDVQTGGEAFKHQGAALLDENPAT</sequence>
<evidence type="ECO:0000313" key="2">
    <source>
        <dbReference type="Proteomes" id="UP000092583"/>
    </source>
</evidence>
<dbReference type="InterPro" id="IPR036928">
    <property type="entry name" value="AS_sf"/>
</dbReference>
<organism evidence="1 2">
    <name type="scientific">Kwoniella mangroviensis CBS 10435</name>
    <dbReference type="NCBI Taxonomy" id="1331196"/>
    <lineage>
        <taxon>Eukaryota</taxon>
        <taxon>Fungi</taxon>
        <taxon>Dikarya</taxon>
        <taxon>Basidiomycota</taxon>
        <taxon>Agaricomycotina</taxon>
        <taxon>Tremellomycetes</taxon>
        <taxon>Tremellales</taxon>
        <taxon>Cryptococcaceae</taxon>
        <taxon>Kwoniella</taxon>
    </lineage>
</organism>
<keyword evidence="2" id="KW-1185">Reference proteome</keyword>
<evidence type="ECO:0008006" key="3">
    <source>
        <dbReference type="Google" id="ProtNLM"/>
    </source>
</evidence>
<gene>
    <name evidence="1" type="ORF">L486_00098</name>
</gene>
<dbReference type="Gene3D" id="3.90.1300.10">
    <property type="entry name" value="Amidase signature (AS) domain"/>
    <property type="match status" value="1"/>
</dbReference>
<name>A0A1B9IY49_9TREE</name>
<proteinExistence type="predicted"/>
<dbReference type="EMBL" id="KI669459">
    <property type="protein sequence ID" value="OCF60465.1"/>
    <property type="molecule type" value="Genomic_DNA"/>
</dbReference>
<reference evidence="2" key="2">
    <citation type="submission" date="2013-12" db="EMBL/GenBank/DDBJ databases">
        <title>Evolution of pathogenesis and genome organization in the Tremellales.</title>
        <authorList>
            <person name="Cuomo C."/>
            <person name="Litvintseva A."/>
            <person name="Heitman J."/>
            <person name="Chen Y."/>
            <person name="Sun S."/>
            <person name="Springer D."/>
            <person name="Dromer F."/>
            <person name="Young S."/>
            <person name="Zeng Q."/>
            <person name="Chapman S."/>
            <person name="Gujja S."/>
            <person name="Saif S."/>
            <person name="Birren B."/>
        </authorList>
    </citation>
    <scope>NUCLEOTIDE SEQUENCE [LARGE SCALE GENOMIC DNA]</scope>
    <source>
        <strain evidence="2">CBS 10435</strain>
    </source>
</reference>
<dbReference type="Proteomes" id="UP000092583">
    <property type="component" value="Unassembled WGS sequence"/>
</dbReference>
<reference evidence="1 2" key="1">
    <citation type="submission" date="2013-07" db="EMBL/GenBank/DDBJ databases">
        <title>The Genome Sequence of Kwoniella mangroviensis CBS10435.</title>
        <authorList>
            <consortium name="The Broad Institute Genome Sequencing Platform"/>
            <person name="Cuomo C."/>
            <person name="Litvintseva A."/>
            <person name="Chen Y."/>
            <person name="Heitman J."/>
            <person name="Sun S."/>
            <person name="Springer D."/>
            <person name="Dromer F."/>
            <person name="Young S.K."/>
            <person name="Zeng Q."/>
            <person name="Gargeya S."/>
            <person name="Fitzgerald M."/>
            <person name="Abouelleil A."/>
            <person name="Alvarado L."/>
            <person name="Berlin A.M."/>
            <person name="Chapman S.B."/>
            <person name="Dewar J."/>
            <person name="Goldberg J."/>
            <person name="Griggs A."/>
            <person name="Gujja S."/>
            <person name="Hansen M."/>
            <person name="Howarth C."/>
            <person name="Imamovic A."/>
            <person name="Larimer J."/>
            <person name="McCowan C."/>
            <person name="Murphy C."/>
            <person name="Pearson M."/>
            <person name="Priest M."/>
            <person name="Roberts A."/>
            <person name="Saif S."/>
            <person name="Shea T."/>
            <person name="Sykes S."/>
            <person name="Wortman J."/>
            <person name="Nusbaum C."/>
            <person name="Birren B."/>
        </authorList>
    </citation>
    <scope>NUCLEOTIDE SEQUENCE [LARGE SCALE GENOMIC DNA]</scope>
    <source>
        <strain evidence="1 2">CBS 10435</strain>
    </source>
</reference>
<evidence type="ECO:0000313" key="1">
    <source>
        <dbReference type="EMBL" id="OCF60465.1"/>
    </source>
</evidence>
<dbReference type="OrthoDB" id="5423360at2759"/>
<accession>A0A1B9IY49</accession>
<dbReference type="SUPFAM" id="SSF75304">
    <property type="entry name" value="Amidase signature (AS) enzymes"/>
    <property type="match status" value="1"/>
</dbReference>
<dbReference type="AlphaFoldDB" id="A0A1B9IY49"/>
<protein>
    <recommendedName>
        <fullName evidence="3">Amidase domain-containing protein</fullName>
    </recommendedName>
</protein>